<gene>
    <name evidence="4" type="ORF">METZ01_LOCUS428653</name>
</gene>
<keyword evidence="2" id="KW-1133">Transmembrane helix</keyword>
<feature type="transmembrane region" description="Helical" evidence="2">
    <location>
        <begin position="12"/>
        <end position="29"/>
    </location>
</feature>
<evidence type="ECO:0000313" key="4">
    <source>
        <dbReference type="EMBL" id="SVD75799.1"/>
    </source>
</evidence>
<dbReference type="PANTHER" id="PTHR33619:SF3">
    <property type="entry name" value="POLYSACCHARIDE EXPORT PROTEIN GFCE-RELATED"/>
    <property type="match status" value="1"/>
</dbReference>
<dbReference type="InterPro" id="IPR003715">
    <property type="entry name" value="Poly_export_N"/>
</dbReference>
<keyword evidence="2" id="KW-0812">Transmembrane</keyword>
<reference evidence="4" key="1">
    <citation type="submission" date="2018-05" db="EMBL/GenBank/DDBJ databases">
        <authorList>
            <person name="Lanie J.A."/>
            <person name="Ng W.-L."/>
            <person name="Kazmierczak K.M."/>
            <person name="Andrzejewski T.M."/>
            <person name="Davidsen T.M."/>
            <person name="Wayne K.J."/>
            <person name="Tettelin H."/>
            <person name="Glass J.I."/>
            <person name="Rusch D."/>
            <person name="Podicherti R."/>
            <person name="Tsui H.-C.T."/>
            <person name="Winkler M.E."/>
        </authorList>
    </citation>
    <scope>NUCLEOTIDE SEQUENCE</scope>
</reference>
<evidence type="ECO:0000256" key="1">
    <source>
        <dbReference type="ARBA" id="ARBA00022729"/>
    </source>
</evidence>
<protein>
    <recommendedName>
        <fullName evidence="3">Polysaccharide export protein N-terminal domain-containing protein</fullName>
    </recommendedName>
</protein>
<feature type="domain" description="Polysaccharide export protein N-terminal" evidence="3">
    <location>
        <begin position="107"/>
        <end position="172"/>
    </location>
</feature>
<name>A0A382XYA7_9ZZZZ</name>
<dbReference type="AlphaFoldDB" id="A0A382XYA7"/>
<dbReference type="EMBL" id="UINC01171303">
    <property type="protein sequence ID" value="SVD75799.1"/>
    <property type="molecule type" value="Genomic_DNA"/>
</dbReference>
<dbReference type="GO" id="GO:0015159">
    <property type="term" value="F:polysaccharide transmembrane transporter activity"/>
    <property type="evidence" value="ECO:0007669"/>
    <property type="project" value="InterPro"/>
</dbReference>
<accession>A0A382XYA7</accession>
<sequence>MKNIMINKYKYYVYSLVVATVTMGFGQSIQELQEMRDEYKKFQKEQGQVLIPQIGIEGIEPATGLPREAQMIPYLPEKITEQEKSTRHFGYDFFTRRDSVAFWENLPTPANYLLGPGDELIISLWGETQLRETYIISREGKIYDEKVGLLNISGRTISEASDYLKTQFGRIYATLNSKKASTFIDISLGELRSINVN</sequence>
<dbReference type="Pfam" id="PF02563">
    <property type="entry name" value="Poly_export"/>
    <property type="match status" value="1"/>
</dbReference>
<keyword evidence="1" id="KW-0732">Signal</keyword>
<keyword evidence="2" id="KW-0472">Membrane</keyword>
<evidence type="ECO:0000259" key="3">
    <source>
        <dbReference type="Pfam" id="PF02563"/>
    </source>
</evidence>
<evidence type="ECO:0000256" key="2">
    <source>
        <dbReference type="SAM" id="Phobius"/>
    </source>
</evidence>
<proteinExistence type="predicted"/>
<feature type="non-terminal residue" evidence="4">
    <location>
        <position position="197"/>
    </location>
</feature>
<dbReference type="PANTHER" id="PTHR33619">
    <property type="entry name" value="POLYSACCHARIDE EXPORT PROTEIN GFCE-RELATED"/>
    <property type="match status" value="1"/>
</dbReference>
<dbReference type="InterPro" id="IPR049712">
    <property type="entry name" value="Poly_export"/>
</dbReference>
<organism evidence="4">
    <name type="scientific">marine metagenome</name>
    <dbReference type="NCBI Taxonomy" id="408172"/>
    <lineage>
        <taxon>unclassified sequences</taxon>
        <taxon>metagenomes</taxon>
        <taxon>ecological metagenomes</taxon>
    </lineage>
</organism>